<reference evidence="1 2" key="1">
    <citation type="submission" date="2016-07" db="EMBL/GenBank/DDBJ databases">
        <title>Pervasive Adenine N6-methylation of Active Genes in Fungi.</title>
        <authorList>
            <consortium name="DOE Joint Genome Institute"/>
            <person name="Mondo S.J."/>
            <person name="Dannebaum R.O."/>
            <person name="Kuo R.C."/>
            <person name="Labutti K."/>
            <person name="Haridas S."/>
            <person name="Kuo A."/>
            <person name="Salamov A."/>
            <person name="Ahrendt S.R."/>
            <person name="Lipzen A."/>
            <person name="Sullivan W."/>
            <person name="Andreopoulos W.B."/>
            <person name="Clum A."/>
            <person name="Lindquist E."/>
            <person name="Daum C."/>
            <person name="Ramamoorthy G.K."/>
            <person name="Gryganskyi A."/>
            <person name="Culley D."/>
            <person name="Magnuson J.K."/>
            <person name="James T.Y."/>
            <person name="O'Malley M.A."/>
            <person name="Stajich J.E."/>
            <person name="Spatafora J.W."/>
            <person name="Visel A."/>
            <person name="Grigoriev I.V."/>
        </authorList>
    </citation>
    <scope>NUCLEOTIDE SEQUENCE [LARGE SCALE GENOMIC DNA]</scope>
    <source>
        <strain evidence="1 2">JEL800</strain>
    </source>
</reference>
<name>A0A1Y2CKD8_9FUNG</name>
<sequence length="180" mass="19829">MDESIRLTDFVDMQQELFRSNQLSAATPERKNKTMRQMLTLLNHHRDTSVDIFYVTVPEGEVNGYAYTADGTLQLWDQTGLTLSVYNCDKKGNPLGSPVSVTTDEGNKTPQNPGNNHTLDYGIGGISATNLNYSDPNSTGMSKIRPWGGRIFKTNVGVAINEVTNEQVVVGAGMIFFSFN</sequence>
<accession>A0A1Y2CKD8</accession>
<dbReference type="AlphaFoldDB" id="A0A1Y2CKD8"/>
<proteinExistence type="predicted"/>
<dbReference type="EMBL" id="MCGO01000014">
    <property type="protein sequence ID" value="ORY47481.1"/>
    <property type="molecule type" value="Genomic_DNA"/>
</dbReference>
<protein>
    <submittedName>
        <fullName evidence="1">Uncharacterized protein</fullName>
    </submittedName>
</protein>
<feature type="non-terminal residue" evidence="1">
    <location>
        <position position="180"/>
    </location>
</feature>
<dbReference type="OrthoDB" id="2134330at2759"/>
<evidence type="ECO:0000313" key="1">
    <source>
        <dbReference type="EMBL" id="ORY47481.1"/>
    </source>
</evidence>
<organism evidence="1 2">
    <name type="scientific">Rhizoclosmatium globosum</name>
    <dbReference type="NCBI Taxonomy" id="329046"/>
    <lineage>
        <taxon>Eukaryota</taxon>
        <taxon>Fungi</taxon>
        <taxon>Fungi incertae sedis</taxon>
        <taxon>Chytridiomycota</taxon>
        <taxon>Chytridiomycota incertae sedis</taxon>
        <taxon>Chytridiomycetes</taxon>
        <taxon>Chytridiales</taxon>
        <taxon>Chytriomycetaceae</taxon>
        <taxon>Rhizoclosmatium</taxon>
    </lineage>
</organism>
<keyword evidence="2" id="KW-1185">Reference proteome</keyword>
<dbReference type="Proteomes" id="UP000193642">
    <property type="component" value="Unassembled WGS sequence"/>
</dbReference>
<comment type="caution">
    <text evidence="1">The sequence shown here is derived from an EMBL/GenBank/DDBJ whole genome shotgun (WGS) entry which is preliminary data.</text>
</comment>
<gene>
    <name evidence="1" type="ORF">BCR33DRAFT_715182</name>
</gene>
<evidence type="ECO:0000313" key="2">
    <source>
        <dbReference type="Proteomes" id="UP000193642"/>
    </source>
</evidence>